<accession>A0ABZ2NA50</accession>
<feature type="transmembrane region" description="Helical" evidence="1">
    <location>
        <begin position="439"/>
        <end position="461"/>
    </location>
</feature>
<keyword evidence="3" id="KW-1185">Reference proteome</keyword>
<dbReference type="Proteomes" id="UP001387364">
    <property type="component" value="Chromosome"/>
</dbReference>
<sequence length="485" mass="56552">MGVLNEILSAIKNISLFSEITEWKETDKDLFIKYQCNTTDAKTLFTSNWLDLHMQEQHYIITLRHNGHMITYTNYRSMAPFLDDGISSEIDLIFDKNIIDRGKNVLIYFSMKSFLDKLKQKELDFFNVDHMKKFVFLPISNSVDNGLLKLVPLESFDEEEFNIPLDEPVLEQATTVLNLYTDMHSDDNSPLPLTFAFNKVEHPDLQDTLNFIVVYLTTKFLANKYHDKKFTFKGYQRIELLLDDFFKPEHYQDFLQLFKFTYDEHKYDDKIEIVRNVITLYLSDLDDLQKFDSVLPKIRGTIEANFSAYIQKQIKEFFDQRKEVVKEAYNASVEAKSEADKIINSINQSLLGLITASLLGVLAYSKGDKFLFILALSFHIVYFIISYFVNMSNFRSKESDIEHNFNLYVEQFSVLKEDELSTIKQNYLTSALKKLSNRLSLYTGVTIIIVMIMLAAIGIGYDFIKKSQPTDNVNNTKISQEHKMK</sequence>
<feature type="transmembrane region" description="Helical" evidence="1">
    <location>
        <begin position="370"/>
        <end position="389"/>
    </location>
</feature>
<keyword evidence="1" id="KW-0812">Transmembrane</keyword>
<keyword evidence="1" id="KW-1133">Transmembrane helix</keyword>
<organism evidence="2 3">
    <name type="scientific">Bacillus kandeliae</name>
    <dbReference type="NCBI Taxonomy" id="3129297"/>
    <lineage>
        <taxon>Bacteria</taxon>
        <taxon>Bacillati</taxon>
        <taxon>Bacillota</taxon>
        <taxon>Bacilli</taxon>
        <taxon>Bacillales</taxon>
        <taxon>Bacillaceae</taxon>
        <taxon>Bacillus</taxon>
    </lineage>
</organism>
<evidence type="ECO:0000313" key="3">
    <source>
        <dbReference type="Proteomes" id="UP001387364"/>
    </source>
</evidence>
<dbReference type="EMBL" id="CP147404">
    <property type="protein sequence ID" value="WXB94495.1"/>
    <property type="molecule type" value="Genomic_DNA"/>
</dbReference>
<dbReference type="RefSeq" id="WP_338754230.1">
    <property type="nucleotide sequence ID" value="NZ_CP147404.1"/>
</dbReference>
<reference evidence="2 3" key="1">
    <citation type="submission" date="2024-02" db="EMBL/GenBank/DDBJ databases">
        <title>Seven novel Bacillus-like species.</title>
        <authorList>
            <person name="Liu G."/>
        </authorList>
    </citation>
    <scope>NUCLEOTIDE SEQUENCE [LARGE SCALE GENOMIC DNA]</scope>
    <source>
        <strain evidence="2 3">FJAT-52991</strain>
    </source>
</reference>
<gene>
    <name evidence="2" type="ORF">WDJ61_07670</name>
</gene>
<evidence type="ECO:0000313" key="2">
    <source>
        <dbReference type="EMBL" id="WXB94495.1"/>
    </source>
</evidence>
<protein>
    <submittedName>
        <fullName evidence="2">Uncharacterized protein</fullName>
    </submittedName>
</protein>
<proteinExistence type="predicted"/>
<keyword evidence="1" id="KW-0472">Membrane</keyword>
<name>A0ABZ2NA50_9BACI</name>
<evidence type="ECO:0000256" key="1">
    <source>
        <dbReference type="SAM" id="Phobius"/>
    </source>
</evidence>